<name>A0A2M9CML3_9MICO</name>
<protein>
    <submittedName>
        <fullName evidence="2">Uncharacterized protein</fullName>
    </submittedName>
</protein>
<gene>
    <name evidence="2" type="ORF">CLV46_2736</name>
</gene>
<sequence>MATQDEPMQAGSTEAEQPERIEGILVQIRNDLQARPGEGARRLLEQRVRDQKLDLSTEEFDALLARIDSGDEMVRPEETKRLD</sequence>
<evidence type="ECO:0000256" key="1">
    <source>
        <dbReference type="SAM" id="MobiDB-lite"/>
    </source>
</evidence>
<evidence type="ECO:0000313" key="2">
    <source>
        <dbReference type="EMBL" id="PJJ73151.1"/>
    </source>
</evidence>
<organism evidence="2 3">
    <name type="scientific">Diaminobutyricimonas aerilata</name>
    <dbReference type="NCBI Taxonomy" id="1162967"/>
    <lineage>
        <taxon>Bacteria</taxon>
        <taxon>Bacillati</taxon>
        <taxon>Actinomycetota</taxon>
        <taxon>Actinomycetes</taxon>
        <taxon>Micrococcales</taxon>
        <taxon>Microbacteriaceae</taxon>
        <taxon>Diaminobutyricimonas</taxon>
    </lineage>
</organism>
<dbReference type="EMBL" id="PGFF01000001">
    <property type="protein sequence ID" value="PJJ73151.1"/>
    <property type="molecule type" value="Genomic_DNA"/>
</dbReference>
<accession>A0A2M9CML3</accession>
<dbReference type="Proteomes" id="UP000228758">
    <property type="component" value="Unassembled WGS sequence"/>
</dbReference>
<feature type="region of interest" description="Disordered" evidence="1">
    <location>
        <begin position="1"/>
        <end position="21"/>
    </location>
</feature>
<comment type="caution">
    <text evidence="2">The sequence shown here is derived from an EMBL/GenBank/DDBJ whole genome shotgun (WGS) entry which is preliminary data.</text>
</comment>
<evidence type="ECO:0000313" key="3">
    <source>
        <dbReference type="Proteomes" id="UP000228758"/>
    </source>
</evidence>
<dbReference type="RefSeq" id="WP_100365274.1">
    <property type="nucleotide sequence ID" value="NZ_PGFF01000001.1"/>
</dbReference>
<keyword evidence="3" id="KW-1185">Reference proteome</keyword>
<reference evidence="2 3" key="1">
    <citation type="submission" date="2017-11" db="EMBL/GenBank/DDBJ databases">
        <title>Genomic Encyclopedia of Archaeal and Bacterial Type Strains, Phase II (KMG-II): From Individual Species to Whole Genera.</title>
        <authorList>
            <person name="Goeker M."/>
        </authorList>
    </citation>
    <scope>NUCLEOTIDE SEQUENCE [LARGE SCALE GENOMIC DNA]</scope>
    <source>
        <strain evidence="2 3">DSM 27393</strain>
    </source>
</reference>
<proteinExistence type="predicted"/>
<dbReference type="AlphaFoldDB" id="A0A2M9CML3"/>
<dbReference type="OrthoDB" id="5121710at2"/>